<dbReference type="RefSeq" id="WP_146593068.1">
    <property type="nucleotide sequence ID" value="NZ_SJPT01000001.1"/>
</dbReference>
<proteinExistence type="predicted"/>
<dbReference type="InterPro" id="IPR011050">
    <property type="entry name" value="Pectin_lyase_fold/virulence"/>
</dbReference>
<gene>
    <name evidence="3" type="ORF">Pla52o_06390</name>
</gene>
<dbReference type="OrthoDB" id="245699at2"/>
<evidence type="ECO:0000256" key="1">
    <source>
        <dbReference type="SAM" id="SignalP"/>
    </source>
</evidence>
<accession>A0A5C6CT52</accession>
<dbReference type="Gene3D" id="2.40.160.160">
    <property type="entry name" value="Inverse autotransporter, beta-domain"/>
    <property type="match status" value="1"/>
</dbReference>
<dbReference type="InterPro" id="IPR024519">
    <property type="entry name" value="IAT_beta"/>
</dbReference>
<protein>
    <recommendedName>
        <fullName evidence="2">Inverse autotransporter beta-domain domain-containing protein</fullName>
    </recommendedName>
</protein>
<dbReference type="SUPFAM" id="SSF51126">
    <property type="entry name" value="Pectin lyase-like"/>
    <property type="match status" value="2"/>
</dbReference>
<feature type="signal peptide" evidence="1">
    <location>
        <begin position="1"/>
        <end position="28"/>
    </location>
</feature>
<organism evidence="3 4">
    <name type="scientific">Novipirellula galeiformis</name>
    <dbReference type="NCBI Taxonomy" id="2528004"/>
    <lineage>
        <taxon>Bacteria</taxon>
        <taxon>Pseudomonadati</taxon>
        <taxon>Planctomycetota</taxon>
        <taxon>Planctomycetia</taxon>
        <taxon>Pirellulales</taxon>
        <taxon>Pirellulaceae</taxon>
        <taxon>Novipirellula</taxon>
    </lineage>
</organism>
<comment type="caution">
    <text evidence="3">The sequence shown here is derived from an EMBL/GenBank/DDBJ whole genome shotgun (WGS) entry which is preliminary data.</text>
</comment>
<dbReference type="InterPro" id="IPR038177">
    <property type="entry name" value="IAT_beta_sf"/>
</dbReference>
<evidence type="ECO:0000313" key="3">
    <source>
        <dbReference type="EMBL" id="TWU26784.1"/>
    </source>
</evidence>
<dbReference type="Gene3D" id="2.160.20.20">
    <property type="match status" value="1"/>
</dbReference>
<dbReference type="EMBL" id="SJPT01000001">
    <property type="protein sequence ID" value="TWU26784.1"/>
    <property type="molecule type" value="Genomic_DNA"/>
</dbReference>
<feature type="domain" description="Inverse autotransporter beta-domain" evidence="2">
    <location>
        <begin position="47"/>
        <end position="214"/>
    </location>
</feature>
<evidence type="ECO:0000259" key="2">
    <source>
        <dbReference type="Pfam" id="PF11924"/>
    </source>
</evidence>
<keyword evidence="4" id="KW-1185">Reference proteome</keyword>
<name>A0A5C6CT52_9BACT</name>
<evidence type="ECO:0000313" key="4">
    <source>
        <dbReference type="Proteomes" id="UP000316304"/>
    </source>
</evidence>
<feature type="chain" id="PRO_5022820625" description="Inverse autotransporter beta-domain domain-containing protein" evidence="1">
    <location>
        <begin position="29"/>
        <end position="789"/>
    </location>
</feature>
<dbReference type="Proteomes" id="UP000316304">
    <property type="component" value="Unassembled WGS sequence"/>
</dbReference>
<dbReference type="AlphaFoldDB" id="A0A5C6CT52"/>
<reference evidence="3 4" key="1">
    <citation type="submission" date="2019-02" db="EMBL/GenBank/DDBJ databases">
        <title>Deep-cultivation of Planctomycetes and their phenomic and genomic characterization uncovers novel biology.</title>
        <authorList>
            <person name="Wiegand S."/>
            <person name="Jogler M."/>
            <person name="Boedeker C."/>
            <person name="Pinto D."/>
            <person name="Vollmers J."/>
            <person name="Rivas-Marin E."/>
            <person name="Kohn T."/>
            <person name="Peeters S.H."/>
            <person name="Heuer A."/>
            <person name="Rast P."/>
            <person name="Oberbeckmann S."/>
            <person name="Bunk B."/>
            <person name="Jeske O."/>
            <person name="Meyerdierks A."/>
            <person name="Storesund J.E."/>
            <person name="Kallscheuer N."/>
            <person name="Luecker S."/>
            <person name="Lage O.M."/>
            <person name="Pohl T."/>
            <person name="Merkel B.J."/>
            <person name="Hornburger P."/>
            <person name="Mueller R.-W."/>
            <person name="Bruemmer F."/>
            <person name="Labrenz M."/>
            <person name="Spormann A.M."/>
            <person name="Op Den Camp H."/>
            <person name="Overmann J."/>
            <person name="Amann R."/>
            <person name="Jetten M.S.M."/>
            <person name="Mascher T."/>
            <person name="Medema M.H."/>
            <person name="Devos D.P."/>
            <person name="Kaster A.-K."/>
            <person name="Ovreas L."/>
            <person name="Rohde M."/>
            <person name="Galperin M.Y."/>
            <person name="Jogler C."/>
        </authorList>
    </citation>
    <scope>NUCLEOTIDE SEQUENCE [LARGE SCALE GENOMIC DNA]</scope>
    <source>
        <strain evidence="3 4">Pla52o</strain>
    </source>
</reference>
<dbReference type="InterPro" id="IPR012332">
    <property type="entry name" value="Autotransporter_pectin_lyase_C"/>
</dbReference>
<keyword evidence="1" id="KW-0732">Signal</keyword>
<sequence precursor="true">MITQPPNRRFRIWISALVLLLCSVSARAAEPFKRRIGIHTQSPHNGVEETYSDIRAFVPFGQREGMLFLDGRLLLSSEGLSPGYNLGMGMRGYLEEFDTIWGANLFTDQRRTGFANYRQVGLGFELLFDWLEIRNNTYLPVGNQRSIVKTAPSGIIGDAAPLLVFEDNFLEFGWIYDHQSQIEQSLRGYDLEMGGRLFDDLLGTRTKVDGYVGIYGAKNPDLDDVTGVFTRLNVKPFDNLDINVGVQDDNFFGTRGTLGVTFYPGVLNQRWRSQLPSIDRRMNDPVTRRSGIMIARGTIGAPPAFIGTRLQNPDGSDLRIVHVDGGQASNGDGTFENPLNNVADINASSLPNDIVYLYANSVYDGQTTLTLQNGQRLLGEGNHYTHHVDTQQLGSIVLPNVRDIDGTAPVLMNSTDDAIQLANNSVVDNLSILNPVSGAGISGLDVSGVRIANTSITTTADNLYGVALDGASDVHMIDSNISTGGYDAYGIFTSGTSRITLDQSTISTSGDNAYGVAAFDTAFALIDNDSSITTSGFDADGITAQGNATITVDNGSSISTSGMLADGVYTTDFATALVDHGSSVFTSGLAAAGGYTTGNSSMKLDNASTIYTIGQSSSGTQSLNFSLVTLDNSSEIHTGGSAAYGIFIGHDATALVDHSSRVSTTGAYAHGVKLQDRATLFMYNGSLVTTGNGSAGLRIERNSAATVYDSQISSAQSFEVNVDVVRELTNPKIDFKRNQLEEGNGTVLLTNRTDASITVIGAEDKDAFAAANGIDAAQITEVKTTTYNP</sequence>
<dbReference type="Pfam" id="PF11924">
    <property type="entry name" value="IAT_beta"/>
    <property type="match status" value="1"/>
</dbReference>